<sequence length="98" mass="10935">MPLFRQQLQLFLPSYGSGAEIEVFSTFGDEEQIDSYFGVSQSDSIASGLPPTSFDGGYRSSGFKATYRKALNRNFQFIVKGQVEVYSREEANNANDND</sequence>
<dbReference type="InterPro" id="IPR010583">
    <property type="entry name" value="MipA"/>
</dbReference>
<dbReference type="EMBL" id="CP018632">
    <property type="protein sequence ID" value="ASJ73256.1"/>
    <property type="molecule type" value="Genomic_DNA"/>
</dbReference>
<dbReference type="OrthoDB" id="5827747at2"/>
<dbReference type="Proteomes" id="UP000250079">
    <property type="component" value="Chromosome"/>
</dbReference>
<dbReference type="Pfam" id="PF06629">
    <property type="entry name" value="MipA"/>
    <property type="match status" value="1"/>
</dbReference>
<evidence type="ECO:0000313" key="1">
    <source>
        <dbReference type="EMBL" id="ASJ73256.1"/>
    </source>
</evidence>
<proteinExistence type="predicted"/>
<dbReference type="AlphaFoldDB" id="A0A2Z2NP97"/>
<dbReference type="RefSeq" id="WP_157736015.1">
    <property type="nucleotide sequence ID" value="NZ_CP018632.1"/>
</dbReference>
<keyword evidence="2" id="KW-1185">Reference proteome</keyword>
<accession>A0A2Z2NP97</accession>
<protein>
    <submittedName>
        <fullName evidence="1">Uncharacterized protein</fullName>
    </submittedName>
</protein>
<name>A0A2Z2NP97_9GAMM</name>
<dbReference type="KEGG" id="gai:IMCC3135_15870"/>
<organism evidence="1 2">
    <name type="scientific">Granulosicoccus antarcticus IMCC3135</name>
    <dbReference type="NCBI Taxonomy" id="1192854"/>
    <lineage>
        <taxon>Bacteria</taxon>
        <taxon>Pseudomonadati</taxon>
        <taxon>Pseudomonadota</taxon>
        <taxon>Gammaproteobacteria</taxon>
        <taxon>Chromatiales</taxon>
        <taxon>Granulosicoccaceae</taxon>
        <taxon>Granulosicoccus</taxon>
    </lineage>
</organism>
<evidence type="ECO:0000313" key="2">
    <source>
        <dbReference type="Proteomes" id="UP000250079"/>
    </source>
</evidence>
<reference evidence="1 2" key="1">
    <citation type="submission" date="2016-12" db="EMBL/GenBank/DDBJ databases">
        <authorList>
            <person name="Song W.-J."/>
            <person name="Kurnit D.M."/>
        </authorList>
    </citation>
    <scope>NUCLEOTIDE SEQUENCE [LARGE SCALE GENOMIC DNA]</scope>
    <source>
        <strain evidence="1 2">IMCC3135</strain>
    </source>
</reference>
<gene>
    <name evidence="1" type="ORF">IMCC3135_15870</name>
</gene>